<organism evidence="6 7">
    <name type="scientific">Heterorhabditis bacteriophora</name>
    <name type="common">Entomopathogenic nematode worm</name>
    <dbReference type="NCBI Taxonomy" id="37862"/>
    <lineage>
        <taxon>Eukaryota</taxon>
        <taxon>Metazoa</taxon>
        <taxon>Ecdysozoa</taxon>
        <taxon>Nematoda</taxon>
        <taxon>Chromadorea</taxon>
        <taxon>Rhabditida</taxon>
        <taxon>Rhabditina</taxon>
        <taxon>Rhabditomorpha</taxon>
        <taxon>Strongyloidea</taxon>
        <taxon>Heterorhabditidae</taxon>
        <taxon>Heterorhabditis</taxon>
    </lineage>
</organism>
<dbReference type="InterPro" id="IPR035984">
    <property type="entry name" value="Acyl-CoA-binding_sf"/>
</dbReference>
<comment type="function">
    <text evidence="4">Binds medium- and long-chain acyl-CoA esters with very high affinity and may function as an intracellular carrier of acyl-CoA esters.</text>
</comment>
<name>A0A1I7WC54_HETBA</name>
<accession>A0A1I7WC54</accession>
<dbReference type="Pfam" id="PF01900">
    <property type="entry name" value="RNase_P_Rpp14"/>
    <property type="match status" value="1"/>
</dbReference>
<proteinExistence type="inferred from homology"/>
<dbReference type="WBParaSite" id="Hba_02253">
    <property type="protein sequence ID" value="Hba_02253"/>
    <property type="gene ID" value="Hba_02253"/>
</dbReference>
<evidence type="ECO:0000313" key="7">
    <source>
        <dbReference type="WBParaSite" id="Hba_02253"/>
    </source>
</evidence>
<evidence type="ECO:0000259" key="5">
    <source>
        <dbReference type="PROSITE" id="PS51228"/>
    </source>
</evidence>
<keyword evidence="2" id="KW-0819">tRNA processing</keyword>
<keyword evidence="3" id="KW-0446">Lipid-binding</keyword>
<protein>
    <submittedName>
        <fullName evidence="7">ACB domain-containing protein</fullName>
    </submittedName>
</protein>
<dbReference type="GO" id="GO:0006631">
    <property type="term" value="P:fatty acid metabolic process"/>
    <property type="evidence" value="ECO:0007669"/>
    <property type="project" value="TreeGrafter"/>
</dbReference>
<dbReference type="GO" id="GO:0030677">
    <property type="term" value="C:ribonuclease P complex"/>
    <property type="evidence" value="ECO:0007669"/>
    <property type="project" value="InterPro"/>
</dbReference>
<evidence type="ECO:0000256" key="4">
    <source>
        <dbReference type="ARBA" id="ARBA00059808"/>
    </source>
</evidence>
<evidence type="ECO:0000256" key="3">
    <source>
        <dbReference type="ARBA" id="ARBA00023121"/>
    </source>
</evidence>
<sequence>MVKVKNRYLLIEIIPNSAKDQIDIITEKLLYHKIMETISEMHGDYGYAAVRSGLQVKVIDGDIALIRVETPTEKFVTSTLPFITSISGVALVLRTVFIGRSIRACEKSLIRIRRNELYSMLGKANTGVEKNIILTALNSVTGSSRIQGSMNSGHSLDEMFEAGVDIVQNMPKEGPITSSIEEKLSFYSLYKQATIGPCNIGRPAFWNVVEKCKWDAWKNLGQMSVTEAKSVYLTKLLQKMDYISEKYNTDEWMKGDLYDKLLPKFVIIGRPPSFRKIMSNVLETVKSEENRDVLHEQREKNVAIAKKLCVTKIVVHRIVKRYQELYKLEDHPRSEKPRSMNTSRVRKMIKKRIVQDDKRSMRKIASDLNINKHQWDNH</sequence>
<dbReference type="GO" id="GO:0019915">
    <property type="term" value="P:lipid storage"/>
    <property type="evidence" value="ECO:0007669"/>
    <property type="project" value="UniProtKB-ARBA"/>
</dbReference>
<comment type="similarity">
    <text evidence="1">Belongs to the eukaryotic/archaeal RNase P protein component 2 family.</text>
</comment>
<feature type="domain" description="ACB" evidence="5">
    <location>
        <begin position="156"/>
        <end position="245"/>
    </location>
</feature>
<reference evidence="7" key="1">
    <citation type="submission" date="2016-11" db="UniProtKB">
        <authorList>
            <consortium name="WormBaseParasite"/>
        </authorList>
    </citation>
    <scope>IDENTIFICATION</scope>
</reference>
<evidence type="ECO:0000313" key="6">
    <source>
        <dbReference type="Proteomes" id="UP000095283"/>
    </source>
</evidence>
<dbReference type="SUPFAM" id="SSF47027">
    <property type="entry name" value="Acyl-CoA binding protein"/>
    <property type="match status" value="1"/>
</dbReference>
<dbReference type="FunFam" id="1.20.80.10:FF:000010">
    <property type="entry name" value="Acyl-CoA-binding domain-containing protein 5"/>
    <property type="match status" value="1"/>
</dbReference>
<dbReference type="Proteomes" id="UP000095283">
    <property type="component" value="Unplaced"/>
</dbReference>
<dbReference type="PRINTS" id="PR00689">
    <property type="entry name" value="ACOABINDINGP"/>
</dbReference>
<dbReference type="AlphaFoldDB" id="A0A1I7WC54"/>
<dbReference type="GO" id="GO:0001682">
    <property type="term" value="P:tRNA 5'-leader removal"/>
    <property type="evidence" value="ECO:0007669"/>
    <property type="project" value="InterPro"/>
</dbReference>
<evidence type="ECO:0000256" key="2">
    <source>
        <dbReference type="ARBA" id="ARBA00022694"/>
    </source>
</evidence>
<evidence type="ECO:0000256" key="1">
    <source>
        <dbReference type="ARBA" id="ARBA00010800"/>
    </source>
</evidence>
<dbReference type="InterPro" id="IPR014352">
    <property type="entry name" value="FERM/acyl-CoA-bd_prot_sf"/>
</dbReference>
<dbReference type="GO" id="GO:0000062">
    <property type="term" value="F:fatty-acyl-CoA binding"/>
    <property type="evidence" value="ECO:0007669"/>
    <property type="project" value="InterPro"/>
</dbReference>
<dbReference type="PROSITE" id="PS51228">
    <property type="entry name" value="ACB_2"/>
    <property type="match status" value="1"/>
</dbReference>
<dbReference type="Gene3D" id="3.30.70.3250">
    <property type="entry name" value="Ribonuclease P, Pop5 subunit"/>
    <property type="match status" value="1"/>
</dbReference>
<dbReference type="InterPro" id="IPR038085">
    <property type="entry name" value="Rnp2-like_sf"/>
</dbReference>
<dbReference type="SUPFAM" id="SSF160350">
    <property type="entry name" value="Rnp2-like"/>
    <property type="match status" value="1"/>
</dbReference>
<keyword evidence="6" id="KW-1185">Reference proteome</keyword>
<dbReference type="Gene3D" id="1.20.80.10">
    <property type="match status" value="1"/>
</dbReference>
<dbReference type="GO" id="GO:0005737">
    <property type="term" value="C:cytoplasm"/>
    <property type="evidence" value="ECO:0007669"/>
    <property type="project" value="TreeGrafter"/>
</dbReference>
<dbReference type="PANTHER" id="PTHR23310">
    <property type="entry name" value="ACYL-COA-BINDING PROTEIN, ACBP"/>
    <property type="match status" value="1"/>
</dbReference>
<dbReference type="InterPro" id="IPR000582">
    <property type="entry name" value="Acyl-CoA-binding_protein"/>
</dbReference>
<dbReference type="InterPro" id="IPR002759">
    <property type="entry name" value="Pop5/Rpp14/Rnp2-like"/>
</dbReference>
<dbReference type="PANTHER" id="PTHR23310:SF120">
    <property type="entry name" value="ACYL-COA-BINDING PROTEIN HOMOLOG 3"/>
    <property type="match status" value="1"/>
</dbReference>
<dbReference type="Pfam" id="PF00887">
    <property type="entry name" value="ACBP"/>
    <property type="match status" value="1"/>
</dbReference>